<dbReference type="RefSeq" id="XP_014158820.1">
    <property type="nucleotide sequence ID" value="XM_014303345.1"/>
</dbReference>
<sequence length="312" mass="33800">MATTNDCAGEWSDCRVNFDCQQSYTVNQAATDGGKECDFEDGAQRECEDTGGCPVKYAYEIVKPIVSMPQYTNVTADITGSLTMQITDTLDGVRYKYTFDQDVEPTGLLPFVAMHLHQGDADAGKFGSVVSSIVGTGDIVGCVTPIGTSICSEECLEPPYSYQCLKESDPKCKLATCLPIVSADFCPGGCAGDQRDGKEPLNNIAPSRTCETPYGFGPEEGKWYTALYNDERSGNSEDDTYSPYSVFINGHQNKMCSTQISFLSTLLEEGMPSYVAIHANHNAQGLPVLTTGTLFAVINDGTGVDLERYRIE</sequence>
<organism evidence="1 2">
    <name type="scientific">Sphaeroforma arctica JP610</name>
    <dbReference type="NCBI Taxonomy" id="667725"/>
    <lineage>
        <taxon>Eukaryota</taxon>
        <taxon>Ichthyosporea</taxon>
        <taxon>Ichthyophonida</taxon>
        <taxon>Sphaeroforma</taxon>
    </lineage>
</organism>
<dbReference type="Proteomes" id="UP000054560">
    <property type="component" value="Unassembled WGS sequence"/>
</dbReference>
<dbReference type="AlphaFoldDB" id="A0A0L0G9H8"/>
<dbReference type="GeneID" id="25903376"/>
<keyword evidence="2" id="KW-1185">Reference proteome</keyword>
<protein>
    <submittedName>
        <fullName evidence="1">Uncharacterized protein</fullName>
    </submittedName>
</protein>
<gene>
    <name evidence="1" type="ORF">SARC_02872</name>
</gene>
<dbReference type="EMBL" id="KQ241731">
    <property type="protein sequence ID" value="KNC84918.1"/>
    <property type="molecule type" value="Genomic_DNA"/>
</dbReference>
<proteinExistence type="predicted"/>
<evidence type="ECO:0000313" key="2">
    <source>
        <dbReference type="Proteomes" id="UP000054560"/>
    </source>
</evidence>
<accession>A0A0L0G9H8</accession>
<evidence type="ECO:0000313" key="1">
    <source>
        <dbReference type="EMBL" id="KNC84918.1"/>
    </source>
</evidence>
<name>A0A0L0G9H8_9EUKA</name>
<reference evidence="1 2" key="1">
    <citation type="submission" date="2011-02" db="EMBL/GenBank/DDBJ databases">
        <title>The Genome Sequence of Sphaeroforma arctica JP610.</title>
        <authorList>
            <consortium name="The Broad Institute Genome Sequencing Platform"/>
            <person name="Russ C."/>
            <person name="Cuomo C."/>
            <person name="Young S.K."/>
            <person name="Zeng Q."/>
            <person name="Gargeya S."/>
            <person name="Alvarado L."/>
            <person name="Berlin A."/>
            <person name="Chapman S.B."/>
            <person name="Chen Z."/>
            <person name="Freedman E."/>
            <person name="Gellesch M."/>
            <person name="Goldberg J."/>
            <person name="Griggs A."/>
            <person name="Gujja S."/>
            <person name="Heilman E."/>
            <person name="Heiman D."/>
            <person name="Howarth C."/>
            <person name="Mehta T."/>
            <person name="Neiman D."/>
            <person name="Pearson M."/>
            <person name="Roberts A."/>
            <person name="Saif S."/>
            <person name="Shea T."/>
            <person name="Shenoy N."/>
            <person name="Sisk P."/>
            <person name="Stolte C."/>
            <person name="Sykes S."/>
            <person name="White J."/>
            <person name="Yandava C."/>
            <person name="Burger G."/>
            <person name="Gray M.W."/>
            <person name="Holland P.W.H."/>
            <person name="King N."/>
            <person name="Lang F.B.F."/>
            <person name="Roger A.J."/>
            <person name="Ruiz-Trillo I."/>
            <person name="Haas B."/>
            <person name="Nusbaum C."/>
            <person name="Birren B."/>
        </authorList>
    </citation>
    <scope>NUCLEOTIDE SEQUENCE [LARGE SCALE GENOMIC DNA]</scope>
    <source>
        <strain evidence="1 2">JP610</strain>
    </source>
</reference>